<dbReference type="GO" id="GO:0046872">
    <property type="term" value="F:metal ion binding"/>
    <property type="evidence" value="ECO:0007669"/>
    <property type="project" value="UniProtKB-KW"/>
</dbReference>
<dbReference type="InterPro" id="IPR058240">
    <property type="entry name" value="rSAM_sf"/>
</dbReference>
<dbReference type="Proteomes" id="UP000510821">
    <property type="component" value="Chromosome"/>
</dbReference>
<dbReference type="GO" id="GO:0016491">
    <property type="term" value="F:oxidoreductase activity"/>
    <property type="evidence" value="ECO:0007669"/>
    <property type="project" value="InterPro"/>
</dbReference>
<reference evidence="8" key="1">
    <citation type="submission" date="2020-07" db="EMBL/GenBank/DDBJ databases">
        <title>Metabolic diversity and evolutionary history of the archaeal phylum ###Micrarchaeota### uncovered from a freshwater lake metagenome.</title>
        <authorList>
            <person name="Kadnikov V.V."/>
            <person name="Savvichev A.S."/>
            <person name="Mardanov A.V."/>
            <person name="Beletsky A.V."/>
            <person name="Chupakov A.V."/>
            <person name="Kokryatskaya N.M."/>
            <person name="Pimenov N.V."/>
            <person name="Ravin N.V."/>
        </authorList>
    </citation>
    <scope>NUCLEOTIDE SEQUENCE [LARGE SCALE GENOMIC DNA]</scope>
</reference>
<comment type="cofactor">
    <cofactor evidence="1">
        <name>[4Fe-4S] cluster</name>
        <dbReference type="ChEBI" id="CHEBI:49883"/>
    </cofactor>
</comment>
<dbReference type="EMBL" id="CP058998">
    <property type="protein sequence ID" value="QLJ53375.1"/>
    <property type="molecule type" value="Genomic_DNA"/>
</dbReference>
<keyword evidence="2" id="KW-0949">S-adenosyl-L-methionine</keyword>
<evidence type="ECO:0000313" key="7">
    <source>
        <dbReference type="EMBL" id="QLJ53375.1"/>
    </source>
</evidence>
<accession>A0A7D6BHI9</accession>
<evidence type="ECO:0000256" key="1">
    <source>
        <dbReference type="ARBA" id="ARBA00001966"/>
    </source>
</evidence>
<proteinExistence type="predicted"/>
<dbReference type="InterPro" id="IPR013785">
    <property type="entry name" value="Aldolase_TIM"/>
</dbReference>
<dbReference type="PANTHER" id="PTHR43273">
    <property type="entry name" value="ANAEROBIC SULFATASE-MATURATING ENZYME HOMOLOG ASLB-RELATED"/>
    <property type="match status" value="1"/>
</dbReference>
<evidence type="ECO:0000256" key="4">
    <source>
        <dbReference type="ARBA" id="ARBA00023004"/>
    </source>
</evidence>
<evidence type="ECO:0000256" key="2">
    <source>
        <dbReference type="ARBA" id="ARBA00022691"/>
    </source>
</evidence>
<dbReference type="PANTHER" id="PTHR43273:SF8">
    <property type="entry name" value="RADICAL SAM DOMAIN PROTEIN"/>
    <property type="match status" value="1"/>
</dbReference>
<dbReference type="AlphaFoldDB" id="A0A7D6BHI9"/>
<dbReference type="SFLD" id="SFLDG01386">
    <property type="entry name" value="main_SPASM_domain-containing"/>
    <property type="match status" value="1"/>
</dbReference>
<dbReference type="InterPro" id="IPR023885">
    <property type="entry name" value="4Fe4S-binding_SPASM_dom"/>
</dbReference>
<protein>
    <recommendedName>
        <fullName evidence="6">Radical SAM core domain-containing protein</fullName>
    </recommendedName>
</protein>
<evidence type="ECO:0000256" key="5">
    <source>
        <dbReference type="ARBA" id="ARBA00023014"/>
    </source>
</evidence>
<gene>
    <name evidence="7" type="ORF">Sv326_1200</name>
</gene>
<dbReference type="SFLD" id="SFLDG01384">
    <property type="entry name" value="thioether_bond_formation_requi"/>
    <property type="match status" value="1"/>
</dbReference>
<dbReference type="SUPFAM" id="SSF102114">
    <property type="entry name" value="Radical SAM enzymes"/>
    <property type="match status" value="1"/>
</dbReference>
<keyword evidence="5" id="KW-0411">Iron-sulfur</keyword>
<dbReference type="InterPro" id="IPR023867">
    <property type="entry name" value="Sulphatase_maturase_rSAM"/>
</dbReference>
<dbReference type="Pfam" id="PF04055">
    <property type="entry name" value="Radical_SAM"/>
    <property type="match status" value="1"/>
</dbReference>
<dbReference type="KEGG" id="flt:Sv326_1200"/>
<dbReference type="GO" id="GO:0051536">
    <property type="term" value="F:iron-sulfur cluster binding"/>
    <property type="evidence" value="ECO:0007669"/>
    <property type="project" value="UniProtKB-KW"/>
</dbReference>
<dbReference type="Gene3D" id="3.20.20.70">
    <property type="entry name" value="Aldolase class I"/>
    <property type="match status" value="1"/>
</dbReference>
<name>A0A7D6BHI9_FERL1</name>
<keyword evidence="4" id="KW-0408">Iron</keyword>
<evidence type="ECO:0000313" key="8">
    <source>
        <dbReference type="Proteomes" id="UP000510821"/>
    </source>
</evidence>
<feature type="domain" description="Radical SAM core" evidence="6">
    <location>
        <begin position="81"/>
        <end position="309"/>
    </location>
</feature>
<dbReference type="PROSITE" id="PS51918">
    <property type="entry name" value="RADICAL_SAM"/>
    <property type="match status" value="1"/>
</dbReference>
<evidence type="ECO:0000259" key="6">
    <source>
        <dbReference type="PROSITE" id="PS51918"/>
    </source>
</evidence>
<dbReference type="SFLD" id="SFLDS00029">
    <property type="entry name" value="Radical_SAM"/>
    <property type="match status" value="1"/>
</dbReference>
<keyword evidence="3" id="KW-0479">Metal-binding</keyword>
<evidence type="ECO:0000256" key="3">
    <source>
        <dbReference type="ARBA" id="ARBA00022723"/>
    </source>
</evidence>
<dbReference type="CDD" id="cd01335">
    <property type="entry name" value="Radical_SAM"/>
    <property type="match status" value="1"/>
</dbReference>
<sequence length="636" mass="73726">MFFDLLDVIKNEFPQSTLSMQSRDIFHIGRIRNLNVSYAPLFGKVFVYDDEFSRTMMHTPEDFERNVLPDLGRCNVPSPPDDKFDTFGILPTSECNLRCVYCYAKGGETRKNLDIGTLKKAVEFMNNNSKEQVLVFFHGGGEPTTKFKLLIEIKRYVDKNLKAEKSFTLQTNGIFSNEVRSWVSKNIDHVALSCDGPPHIQDFQRPLKNGGRSSPIVEESIRYFVEKSKNMTIATVISKFSNERQEDILEYLHKLGVKKVKFTPLTERGRCLCGATDYSARPDMLKFFTNNLTRSIELADIYDIKLLYPGLIDSCRDVSCFVAGRSFILTPDGFVSPCVSVHCGDSDFNELLFGYFDKEKGEIKIDKKKLDFLRNRVVQNIPACKNCFMKWNCSGGCAISACMIYGKDIYSPQRGHCDWIRKLGEGALRYKVEKYLLKTKPFLEERNGTIEYREVLDDFEPKKPPTKRKEDLVLQVDANKSSLALTYDRIIKTNPRLSLISFRLRPKDLNLETGRRIEKFLRTLKLKRINFIVTRPLPRCLFNHEYAKAAEDFRIPKNCEECTWLFVLKDSNFHICNTDIKIPEDKIRSRREVYEFFKKQNKRIFDSPCSECVYRIRGNCNGLCRGYRNKNIHAVR</sequence>
<dbReference type="NCBIfam" id="TIGR04085">
    <property type="entry name" value="rSAM_more_4Fe4S"/>
    <property type="match status" value="1"/>
</dbReference>
<organism evidence="7 8">
    <name type="scientific">Fermentimicrarchaeum limneticum</name>
    <dbReference type="NCBI Taxonomy" id="2795018"/>
    <lineage>
        <taxon>Archaea</taxon>
        <taxon>Candidatus Micrarchaeota</taxon>
        <taxon>Candidatus Fermentimicrarchaeales</taxon>
        <taxon>Candidatus Fermentimicrarchaeaceae</taxon>
        <taxon>Candidatus Fermentimicrarchaeum</taxon>
    </lineage>
</organism>
<dbReference type="InterPro" id="IPR007197">
    <property type="entry name" value="rSAM"/>
</dbReference>
<dbReference type="SFLD" id="SFLDG01067">
    <property type="entry name" value="SPASM/twitch_domain_containing"/>
    <property type="match status" value="1"/>
</dbReference>